<proteinExistence type="predicted"/>
<reference evidence="3" key="1">
    <citation type="submission" date="2022-01" db="EMBL/GenBank/DDBJ databases">
        <title>Genome-Based Taxonomic Classification of the Phylum Actinobacteria.</title>
        <authorList>
            <person name="Gao Y."/>
        </authorList>
    </citation>
    <scope>NUCLEOTIDE SEQUENCE</scope>
    <source>
        <strain evidence="3">KLBMP 8922</strain>
    </source>
</reference>
<keyword evidence="4" id="KW-1185">Reference proteome</keyword>
<feature type="transmembrane region" description="Helical" evidence="2">
    <location>
        <begin position="45"/>
        <end position="65"/>
    </location>
</feature>
<evidence type="ECO:0000313" key="4">
    <source>
        <dbReference type="Proteomes" id="UP001165378"/>
    </source>
</evidence>
<comment type="caution">
    <text evidence="3">The sequence shown here is derived from an EMBL/GenBank/DDBJ whole genome shotgun (WGS) entry which is preliminary data.</text>
</comment>
<feature type="transmembrane region" description="Helical" evidence="2">
    <location>
        <begin position="421"/>
        <end position="442"/>
    </location>
</feature>
<name>A0AA41TYG0_9ACTN</name>
<keyword evidence="2" id="KW-0472">Membrane</keyword>
<feature type="transmembrane region" description="Helical" evidence="2">
    <location>
        <begin position="218"/>
        <end position="238"/>
    </location>
</feature>
<dbReference type="RefSeq" id="WP_235050196.1">
    <property type="nucleotide sequence ID" value="NZ_JAKFHA010000001.1"/>
</dbReference>
<gene>
    <name evidence="3" type="ORF">LZ495_02735</name>
</gene>
<protein>
    <submittedName>
        <fullName evidence="3">Uncharacterized protein</fullName>
    </submittedName>
</protein>
<keyword evidence="2" id="KW-0812">Transmembrane</keyword>
<dbReference type="EMBL" id="JAKFHA010000001">
    <property type="protein sequence ID" value="MCF2526140.1"/>
    <property type="molecule type" value="Genomic_DNA"/>
</dbReference>
<organism evidence="3 4">
    <name type="scientific">Yinghuangia soli</name>
    <dbReference type="NCBI Taxonomy" id="2908204"/>
    <lineage>
        <taxon>Bacteria</taxon>
        <taxon>Bacillati</taxon>
        <taxon>Actinomycetota</taxon>
        <taxon>Actinomycetes</taxon>
        <taxon>Kitasatosporales</taxon>
        <taxon>Streptomycetaceae</taxon>
        <taxon>Yinghuangia</taxon>
    </lineage>
</organism>
<dbReference type="AlphaFoldDB" id="A0AA41TYG0"/>
<keyword evidence="2" id="KW-1133">Transmembrane helix</keyword>
<dbReference type="Proteomes" id="UP001165378">
    <property type="component" value="Unassembled WGS sequence"/>
</dbReference>
<feature type="region of interest" description="Disordered" evidence="1">
    <location>
        <begin position="1"/>
        <end position="21"/>
    </location>
</feature>
<feature type="transmembrane region" description="Helical" evidence="2">
    <location>
        <begin position="250"/>
        <end position="268"/>
    </location>
</feature>
<sequence length="452" mass="46482">MTPRTTSVPMPMTGAPAGPSGPAGAVAAAGAVAVGKPRTPTPRRLRLFAVLLVPLAALLAAATWIRVDQAGREADVLRDRRLPAVVALEQVAAALTEADRAAGRELVSGAFPLTGPGTDYQDAVKTAGQALADARDNLGPGSAARLRAVDGLIVEYTGLVGVAQSGREGPLAVAGIVYASDLLHAPDAGILVRLAELRDAELAEMHKTRDGYWTSQAAILPFAACAVGAFVLLLWASLYIRRRFRRHLNIPLLVALAAVLVLSGWNGANAARTAERMDSGAGGGTTRVTELWQARTAVQRVVGAETLALATRGVGADHRAAADAALARIAGPAVPDPETRRDATAMAAVVAELRARGYGPEPGPGADLTPRDPETVRRLAGGAPDSLAGLAAHADEELGSSAATARRTADRDLGQAAADQGLAVGGPVLCAVVLGAGLWGLWRRYDEYRTGG</sequence>
<evidence type="ECO:0000256" key="2">
    <source>
        <dbReference type="SAM" id="Phobius"/>
    </source>
</evidence>
<evidence type="ECO:0000256" key="1">
    <source>
        <dbReference type="SAM" id="MobiDB-lite"/>
    </source>
</evidence>
<accession>A0AA41TYG0</accession>
<evidence type="ECO:0000313" key="3">
    <source>
        <dbReference type="EMBL" id="MCF2526140.1"/>
    </source>
</evidence>